<dbReference type="Proteomes" id="UP000074108">
    <property type="component" value="Unassembled WGS sequence"/>
</dbReference>
<dbReference type="RefSeq" id="WP_059350953.1">
    <property type="nucleotide sequence ID" value="NZ_LDYG01000028.1"/>
</dbReference>
<sequence length="319" mass="37709">MFLDYHLKDQIVLNSNFVECPVDGCHYLVERQIGSFKKSSEFLCPHHSIYISPSTYEYEDMRDNLLWKDPTEIELLQRILQVKRVNRIGRERSEDAVIWNIFRYLKRNAKLDSFIGSLLQTNIEVNTMYYWGYDELKGTIWQPLNEVRSILNEFIITEPDILLETIDTLILLNGNVHGNISIKPNSSKLIQPYLHQLEHNDLFKTSIDMISFLTKHYNLAKLWFLGNYLSRFNKKKFIFITIYNESRSNVMRMNDFQNTCITINGNQQFLPVTWSTFHSHLVQLESDEEFGILENYLLHKTFGYQNGKLKRAFPTLVTN</sequence>
<reference evidence="1 2" key="1">
    <citation type="journal article" date="2016" name="Front. Microbiol.">
        <title>Microevolution Analysis of Bacillus coahuilensis Unveils Differences in Phosphorus Acquisition Strategies and Their Regulation.</title>
        <authorList>
            <person name="Gomez-Lunar Z."/>
            <person name="Hernandez-Gonzalez I."/>
            <person name="Rodriguez-Torres M.D."/>
            <person name="Souza V."/>
            <person name="Olmedo-Alvarez G."/>
        </authorList>
    </citation>
    <scope>NUCLEOTIDE SEQUENCE [LARGE SCALE GENOMIC DNA]</scope>
    <source>
        <strain evidence="2">p1.1.43</strain>
    </source>
</reference>
<evidence type="ECO:0000313" key="2">
    <source>
        <dbReference type="Proteomes" id="UP000074108"/>
    </source>
</evidence>
<dbReference type="OrthoDB" id="2109857at2"/>
<protein>
    <submittedName>
        <fullName evidence="1">Uncharacterized protein</fullName>
    </submittedName>
</protein>
<accession>A0A147K8A3</accession>
<dbReference type="AlphaFoldDB" id="A0A147K8A3"/>
<evidence type="ECO:0000313" key="1">
    <source>
        <dbReference type="EMBL" id="KUP06388.1"/>
    </source>
</evidence>
<keyword evidence="2" id="KW-1185">Reference proteome</keyword>
<dbReference type="PATRIC" id="fig|1150625.3.peg.1585"/>
<organism evidence="1 2">
    <name type="scientific">Bacillus coahuilensis p1.1.43</name>
    <dbReference type="NCBI Taxonomy" id="1150625"/>
    <lineage>
        <taxon>Bacteria</taxon>
        <taxon>Bacillati</taxon>
        <taxon>Bacillota</taxon>
        <taxon>Bacilli</taxon>
        <taxon>Bacillales</taxon>
        <taxon>Bacillaceae</taxon>
        <taxon>Bacillus</taxon>
    </lineage>
</organism>
<dbReference type="STRING" id="1150625.Q75_07530"/>
<name>A0A147K8A3_9BACI</name>
<dbReference type="EMBL" id="LDYG01000028">
    <property type="protein sequence ID" value="KUP06388.1"/>
    <property type="molecule type" value="Genomic_DNA"/>
</dbReference>
<gene>
    <name evidence="1" type="ORF">Q75_07530</name>
</gene>
<proteinExistence type="predicted"/>
<comment type="caution">
    <text evidence="1">The sequence shown here is derived from an EMBL/GenBank/DDBJ whole genome shotgun (WGS) entry which is preliminary data.</text>
</comment>